<dbReference type="STRING" id="46223.SAMN05421852_11846"/>
<protein>
    <recommendedName>
        <fullName evidence="3">DUF4004 domain-containing protein</fullName>
    </recommendedName>
</protein>
<dbReference type="RefSeq" id="WP_093231191.1">
    <property type="nucleotide sequence ID" value="NZ_FORR01000018.1"/>
</dbReference>
<keyword evidence="2" id="KW-1185">Reference proteome</keyword>
<evidence type="ECO:0008006" key="3">
    <source>
        <dbReference type="Google" id="ProtNLM"/>
    </source>
</evidence>
<evidence type="ECO:0000313" key="2">
    <source>
        <dbReference type="Proteomes" id="UP000199545"/>
    </source>
</evidence>
<dbReference type="EMBL" id="FORR01000018">
    <property type="protein sequence ID" value="SFJ71496.1"/>
    <property type="molecule type" value="Genomic_DNA"/>
</dbReference>
<dbReference type="AlphaFoldDB" id="A0A1I3TPC4"/>
<gene>
    <name evidence="1" type="ORF">SAMN05421852_11846</name>
</gene>
<sequence>MEQELISKKELLELTGISYGQLYRWKRKKLIPEDWFIRKSTFTGQETFFRKQQILDRINKIKELKDDYSLDELADLFLSSNESSAVPSPNPKIALQKEELIKRNIVSEMTLNLYLQQMGDRTVFPYQQILCVYLLETLLKTGELSLDEGKMMLQTFEEHYKKFEGKKCDLIVTRKMGVSSIMLVSSSSEIHFDNGVKIVVRLDVARCIEELNLKLK</sequence>
<dbReference type="Proteomes" id="UP000199545">
    <property type="component" value="Unassembled WGS sequence"/>
</dbReference>
<organism evidence="1 2">
    <name type="scientific">Thermoflavimicrobium dichotomicum</name>
    <dbReference type="NCBI Taxonomy" id="46223"/>
    <lineage>
        <taxon>Bacteria</taxon>
        <taxon>Bacillati</taxon>
        <taxon>Bacillota</taxon>
        <taxon>Bacilli</taxon>
        <taxon>Bacillales</taxon>
        <taxon>Thermoactinomycetaceae</taxon>
        <taxon>Thermoflavimicrobium</taxon>
    </lineage>
</organism>
<dbReference type="OrthoDB" id="1648298at2"/>
<evidence type="ECO:0000313" key="1">
    <source>
        <dbReference type="EMBL" id="SFJ71496.1"/>
    </source>
</evidence>
<accession>A0A1I3TPC4</accession>
<dbReference type="Pfam" id="PF13171">
    <property type="entry name" value="DUF4004"/>
    <property type="match status" value="1"/>
</dbReference>
<proteinExistence type="predicted"/>
<reference evidence="1 2" key="1">
    <citation type="submission" date="2016-10" db="EMBL/GenBank/DDBJ databases">
        <authorList>
            <person name="de Groot N.N."/>
        </authorList>
    </citation>
    <scope>NUCLEOTIDE SEQUENCE [LARGE SCALE GENOMIC DNA]</scope>
    <source>
        <strain evidence="1 2">DSM 44778</strain>
    </source>
</reference>
<name>A0A1I3TPC4_9BACL</name>
<dbReference type="InterPro" id="IPR025063">
    <property type="entry name" value="DUF4004"/>
</dbReference>